<feature type="region of interest" description="Disordered" evidence="1">
    <location>
        <begin position="143"/>
        <end position="167"/>
    </location>
</feature>
<dbReference type="PANTHER" id="PTHR35007:SF4">
    <property type="entry name" value="CONSERVED TRANSMEMBRANE PROTEIN-RELATED"/>
    <property type="match status" value="1"/>
</dbReference>
<evidence type="ECO:0000256" key="1">
    <source>
        <dbReference type="SAM" id="MobiDB-lite"/>
    </source>
</evidence>
<dbReference type="STRING" id="1220583.GOACH_04_01170"/>
<keyword evidence="4" id="KW-1185">Reference proteome</keyword>
<feature type="transmembrane region" description="Helical" evidence="2">
    <location>
        <begin position="47"/>
        <end position="71"/>
    </location>
</feature>
<proteinExistence type="predicted"/>
<protein>
    <recommendedName>
        <fullName evidence="5">Type II secretion system protein GspF domain-containing protein</fullName>
    </recommendedName>
</protein>
<accession>L7KGV6</accession>
<sequence length="278" mass="28602">MFAALAIAVLWWPPSWPEHRVAAVAQLDDTTRASVSPTMVGLTCAPPVALLVGGVPGAVAAAIVVTLVWWLRRRRRRAADDEAQRDEMLTALALMIAELSVGAPPAHACAVAAQEISGGGDTRSEVAEGLTVLASRAELGGSVGVDETSAGRDSTEESQAGGSTSEAQSWRRIAVAWHTAETSGVPMAELLESLRADLASRRAFTERTRAGLAGPRATAVVLAGLPLLGIGLGQATGARPVQVLLGGGLGGILLVVGTALVAAGMVWTERITDRVVRG</sequence>
<reference evidence="3 4" key="1">
    <citation type="submission" date="2012-12" db="EMBL/GenBank/DDBJ databases">
        <title>Whole genome shotgun sequence of Gordonia aichiensis NBRC 108223.</title>
        <authorList>
            <person name="Isaki-Nakamura S."/>
            <person name="Hosoyama A."/>
            <person name="Tsuchikane K."/>
            <person name="Ando Y."/>
            <person name="Baba S."/>
            <person name="Ohji S."/>
            <person name="Hamada M."/>
            <person name="Tamura T."/>
            <person name="Yamazoe A."/>
            <person name="Yamazaki S."/>
            <person name="Fujita N."/>
        </authorList>
    </citation>
    <scope>NUCLEOTIDE SEQUENCE [LARGE SCALE GENOMIC DNA]</scope>
    <source>
        <strain evidence="3 4">NBRC 108223</strain>
    </source>
</reference>
<evidence type="ECO:0000313" key="4">
    <source>
        <dbReference type="Proteomes" id="UP000010988"/>
    </source>
</evidence>
<keyword evidence="2" id="KW-0472">Membrane</keyword>
<feature type="transmembrane region" description="Helical" evidence="2">
    <location>
        <begin position="217"/>
        <end position="237"/>
    </location>
</feature>
<evidence type="ECO:0000313" key="3">
    <source>
        <dbReference type="EMBL" id="GAC47721.1"/>
    </source>
</evidence>
<dbReference type="EMBL" id="BANR01000004">
    <property type="protein sequence ID" value="GAC47721.1"/>
    <property type="molecule type" value="Genomic_DNA"/>
</dbReference>
<dbReference type="Proteomes" id="UP000010988">
    <property type="component" value="Unassembled WGS sequence"/>
</dbReference>
<keyword evidence="2" id="KW-1133">Transmembrane helix</keyword>
<comment type="caution">
    <text evidence="3">The sequence shown here is derived from an EMBL/GenBank/DDBJ whole genome shotgun (WGS) entry which is preliminary data.</text>
</comment>
<evidence type="ECO:0008006" key="5">
    <source>
        <dbReference type="Google" id="ProtNLM"/>
    </source>
</evidence>
<feature type="compositionally biased region" description="Polar residues" evidence="1">
    <location>
        <begin position="157"/>
        <end position="167"/>
    </location>
</feature>
<evidence type="ECO:0000256" key="2">
    <source>
        <dbReference type="SAM" id="Phobius"/>
    </source>
</evidence>
<feature type="transmembrane region" description="Helical" evidence="2">
    <location>
        <begin position="243"/>
        <end position="267"/>
    </location>
</feature>
<dbReference type="AlphaFoldDB" id="L7KGV6"/>
<keyword evidence="2" id="KW-0812">Transmembrane</keyword>
<organism evidence="3 4">
    <name type="scientific">Gordonia aichiensis NBRC 108223</name>
    <dbReference type="NCBI Taxonomy" id="1220583"/>
    <lineage>
        <taxon>Bacteria</taxon>
        <taxon>Bacillati</taxon>
        <taxon>Actinomycetota</taxon>
        <taxon>Actinomycetes</taxon>
        <taxon>Mycobacteriales</taxon>
        <taxon>Gordoniaceae</taxon>
        <taxon>Gordonia</taxon>
    </lineage>
</organism>
<dbReference type="eggNOG" id="COG4965">
    <property type="taxonomic scope" value="Bacteria"/>
</dbReference>
<gene>
    <name evidence="3" type="ORF">GOACH_04_01170</name>
</gene>
<dbReference type="PANTHER" id="PTHR35007">
    <property type="entry name" value="INTEGRAL MEMBRANE PROTEIN-RELATED"/>
    <property type="match status" value="1"/>
</dbReference>
<name>L7KGV6_9ACTN</name>